<dbReference type="InterPro" id="IPR041246">
    <property type="entry name" value="Bact_MG10"/>
</dbReference>
<sequence length="285" mass="32191">SVNVADRVRPYLKKEMLEGVYCDDGRRTYYWEGNQMINTLIAYRIIKNDPSLCKLKENMQLYILRTKERGWNTYQASSAVATVLTDLLAGSGGMSGTSVSVSGKDHQRITEFPYHARLIAGDSLLISKTGKEPLLYSVYSMKRVMNARQSDAFKVEATLEKDSLVAGVPVTLTVTLQVKQEGAQYVMLEVPVPAGCSYASKPVNFSRSEVYREYFKEKTVIFSEKLPVGTYQFTVPLLSRFTGKYTLNPVKVELMYFPVVNANNAGREIWITERNTKDIRKKGND</sequence>
<proteinExistence type="predicted"/>
<reference evidence="2 3" key="1">
    <citation type="journal article" date="2019" name="Nat. Med.">
        <title>A library of human gut bacterial isolates paired with longitudinal multiomics data enables mechanistic microbiome research.</title>
        <authorList>
            <person name="Poyet M."/>
            <person name="Groussin M."/>
            <person name="Gibbons S.M."/>
            <person name="Avila-Pacheco J."/>
            <person name="Jiang X."/>
            <person name="Kearney S.M."/>
            <person name="Perrotta A.R."/>
            <person name="Berdy B."/>
            <person name="Zhao S."/>
            <person name="Lieberman T.D."/>
            <person name="Swanson P.K."/>
            <person name="Smith M."/>
            <person name="Roesemann S."/>
            <person name="Alexander J.E."/>
            <person name="Rich S.A."/>
            <person name="Livny J."/>
            <person name="Vlamakis H."/>
            <person name="Clish C."/>
            <person name="Bullock K."/>
            <person name="Deik A."/>
            <person name="Scott J."/>
            <person name="Pierce K.A."/>
            <person name="Xavier R.J."/>
            <person name="Alm E.J."/>
        </authorList>
    </citation>
    <scope>NUCLEOTIDE SEQUENCE [LARGE SCALE GENOMIC DNA]</scope>
    <source>
        <strain evidence="2 3">BIOML-A163</strain>
    </source>
</reference>
<evidence type="ECO:0000313" key="3">
    <source>
        <dbReference type="Proteomes" id="UP000323717"/>
    </source>
</evidence>
<dbReference type="Pfam" id="PF17973">
    <property type="entry name" value="bMG10"/>
    <property type="match status" value="1"/>
</dbReference>
<dbReference type="Proteomes" id="UP000323717">
    <property type="component" value="Unassembled WGS sequence"/>
</dbReference>
<evidence type="ECO:0000313" key="2">
    <source>
        <dbReference type="EMBL" id="KAA3952411.1"/>
    </source>
</evidence>
<name>A0A5M5C5B4_BACOV</name>
<comment type="caution">
    <text evidence="2">The sequence shown here is derived from an EMBL/GenBank/DDBJ whole genome shotgun (WGS) entry which is preliminary data.</text>
</comment>
<feature type="domain" description="Bacterial alpha-2-macroglobulin MG10" evidence="1">
    <location>
        <begin position="158"/>
        <end position="258"/>
    </location>
</feature>
<organism evidence="2 3">
    <name type="scientific">Bacteroides ovatus</name>
    <dbReference type="NCBI Taxonomy" id="28116"/>
    <lineage>
        <taxon>Bacteria</taxon>
        <taxon>Pseudomonadati</taxon>
        <taxon>Bacteroidota</taxon>
        <taxon>Bacteroidia</taxon>
        <taxon>Bacteroidales</taxon>
        <taxon>Bacteroidaceae</taxon>
        <taxon>Bacteroides</taxon>
    </lineage>
</organism>
<feature type="non-terminal residue" evidence="2">
    <location>
        <position position="1"/>
    </location>
</feature>
<gene>
    <name evidence="2" type="ORF">F3D71_09405</name>
</gene>
<dbReference type="EMBL" id="VWLE01000101">
    <property type="protein sequence ID" value="KAA3952411.1"/>
    <property type="molecule type" value="Genomic_DNA"/>
</dbReference>
<accession>A0A5M5C5B4</accession>
<evidence type="ECO:0000259" key="1">
    <source>
        <dbReference type="Pfam" id="PF17973"/>
    </source>
</evidence>
<protein>
    <submittedName>
        <fullName evidence="2">Protein BatD</fullName>
    </submittedName>
</protein>
<dbReference type="AlphaFoldDB" id="A0A5M5C5B4"/>